<evidence type="ECO:0000313" key="2">
    <source>
        <dbReference type="EMBL" id="AAP50987.1"/>
    </source>
</evidence>
<organism evidence="2 3">
    <name type="scientific">Oryza sativa subsp. japonica</name>
    <name type="common">Rice</name>
    <dbReference type="NCBI Taxonomy" id="39947"/>
    <lineage>
        <taxon>Eukaryota</taxon>
        <taxon>Viridiplantae</taxon>
        <taxon>Streptophyta</taxon>
        <taxon>Embryophyta</taxon>
        <taxon>Tracheophyta</taxon>
        <taxon>Spermatophyta</taxon>
        <taxon>Magnoliopsida</taxon>
        <taxon>Liliopsida</taxon>
        <taxon>Poales</taxon>
        <taxon>Poaceae</taxon>
        <taxon>BOP clade</taxon>
        <taxon>Oryzoideae</taxon>
        <taxon>Oryzeae</taxon>
        <taxon>Oryzinae</taxon>
        <taxon>Oryza</taxon>
        <taxon>Oryza sativa</taxon>
    </lineage>
</organism>
<protein>
    <submittedName>
        <fullName evidence="2">Uncharacterized protein</fullName>
    </submittedName>
</protein>
<dbReference type="EMBL" id="AC133859">
    <property type="protein sequence ID" value="AAP50987.1"/>
    <property type="molecule type" value="Genomic_DNA"/>
</dbReference>
<feature type="compositionally biased region" description="Pro residues" evidence="1">
    <location>
        <begin position="44"/>
        <end position="58"/>
    </location>
</feature>
<feature type="region of interest" description="Disordered" evidence="1">
    <location>
        <begin position="1"/>
        <end position="95"/>
    </location>
</feature>
<accession>Q7Y0A0</accession>
<evidence type="ECO:0000256" key="1">
    <source>
        <dbReference type="SAM" id="MobiDB-lite"/>
    </source>
</evidence>
<dbReference type="AlphaFoldDB" id="Q7Y0A0"/>
<proteinExistence type="predicted"/>
<dbReference type="Proteomes" id="UP000000763">
    <property type="component" value="Chromosome 3"/>
</dbReference>
<feature type="region of interest" description="Disordered" evidence="1">
    <location>
        <begin position="219"/>
        <end position="242"/>
    </location>
</feature>
<gene>
    <name evidence="2" type="primary">OSJNBa0075A22.4</name>
</gene>
<evidence type="ECO:0000313" key="3">
    <source>
        <dbReference type="Proteomes" id="UP000000763"/>
    </source>
</evidence>
<reference evidence="3" key="1">
    <citation type="journal article" date="2005" name="Nature">
        <title>The map-based sequence of the rice genome.</title>
        <authorList>
            <consortium name="International rice genome sequencing project (IRGSP)"/>
            <person name="Matsumoto T."/>
            <person name="Wu J."/>
            <person name="Kanamori H."/>
            <person name="Katayose Y."/>
            <person name="Fujisawa M."/>
            <person name="Namiki N."/>
            <person name="Mizuno H."/>
            <person name="Yamamoto K."/>
            <person name="Antonio B.A."/>
            <person name="Baba T."/>
            <person name="Sakata K."/>
            <person name="Nagamura Y."/>
            <person name="Aoki H."/>
            <person name="Arikawa K."/>
            <person name="Arita K."/>
            <person name="Bito T."/>
            <person name="Chiden Y."/>
            <person name="Fujitsuka N."/>
            <person name="Fukunaka R."/>
            <person name="Hamada M."/>
            <person name="Harada C."/>
            <person name="Hayashi A."/>
            <person name="Hijishita S."/>
            <person name="Honda M."/>
            <person name="Hosokawa S."/>
            <person name="Ichikawa Y."/>
            <person name="Idonuma A."/>
            <person name="Iijima M."/>
            <person name="Ikeda M."/>
            <person name="Ikeno M."/>
            <person name="Ito K."/>
            <person name="Ito S."/>
            <person name="Ito T."/>
            <person name="Ito Y."/>
            <person name="Ito Y."/>
            <person name="Iwabuchi A."/>
            <person name="Kamiya K."/>
            <person name="Karasawa W."/>
            <person name="Kurita K."/>
            <person name="Katagiri S."/>
            <person name="Kikuta A."/>
            <person name="Kobayashi H."/>
            <person name="Kobayashi N."/>
            <person name="Machita K."/>
            <person name="Maehara T."/>
            <person name="Masukawa M."/>
            <person name="Mizubayashi T."/>
            <person name="Mukai Y."/>
            <person name="Nagasaki H."/>
            <person name="Nagata Y."/>
            <person name="Naito S."/>
            <person name="Nakashima M."/>
            <person name="Nakama Y."/>
            <person name="Nakamichi Y."/>
            <person name="Nakamura M."/>
            <person name="Meguro A."/>
            <person name="Negishi M."/>
            <person name="Ohta I."/>
            <person name="Ohta T."/>
            <person name="Okamoto M."/>
            <person name="Ono N."/>
            <person name="Saji S."/>
            <person name="Sakaguchi M."/>
            <person name="Sakai K."/>
            <person name="Shibata M."/>
            <person name="Shimokawa T."/>
            <person name="Song J."/>
            <person name="Takazaki Y."/>
            <person name="Terasawa K."/>
            <person name="Tsugane M."/>
            <person name="Tsuji K."/>
            <person name="Ueda S."/>
            <person name="Waki K."/>
            <person name="Yamagata H."/>
            <person name="Yamamoto M."/>
            <person name="Yamamoto S."/>
            <person name="Yamane H."/>
            <person name="Yoshiki S."/>
            <person name="Yoshihara R."/>
            <person name="Yukawa K."/>
            <person name="Zhong H."/>
            <person name="Yano M."/>
            <person name="Yuan Q."/>
            <person name="Ouyang S."/>
            <person name="Liu J."/>
            <person name="Jones K.M."/>
            <person name="Gansberger K."/>
            <person name="Moffat K."/>
            <person name="Hill J."/>
            <person name="Bera J."/>
            <person name="Fadrosh D."/>
            <person name="Jin S."/>
            <person name="Johri S."/>
            <person name="Kim M."/>
            <person name="Overton L."/>
            <person name="Reardon M."/>
            <person name="Tsitrin T."/>
            <person name="Vuong H."/>
            <person name="Weaver B."/>
            <person name="Ciecko A."/>
            <person name="Tallon L."/>
            <person name="Jackson J."/>
            <person name="Pai G."/>
            <person name="Aken S.V."/>
            <person name="Utterback T."/>
            <person name="Reidmuller S."/>
            <person name="Feldblyum T."/>
            <person name="Hsiao J."/>
            <person name="Zismann V."/>
            <person name="Iobst S."/>
            <person name="de Vazeille A.R."/>
            <person name="Buell C.R."/>
            <person name="Ying K."/>
            <person name="Li Y."/>
            <person name="Lu T."/>
            <person name="Huang Y."/>
            <person name="Zhao Q."/>
            <person name="Feng Q."/>
            <person name="Zhang L."/>
            <person name="Zhu J."/>
            <person name="Weng Q."/>
            <person name="Mu J."/>
            <person name="Lu Y."/>
            <person name="Fan D."/>
            <person name="Liu Y."/>
            <person name="Guan J."/>
            <person name="Zhang Y."/>
            <person name="Yu S."/>
            <person name="Liu X."/>
            <person name="Zhang Y."/>
            <person name="Hong G."/>
            <person name="Han B."/>
            <person name="Choisne N."/>
            <person name="Demange N."/>
            <person name="Orjeda G."/>
            <person name="Samain S."/>
            <person name="Cattolico L."/>
            <person name="Pelletier E."/>
            <person name="Couloux A."/>
            <person name="Segurens B."/>
            <person name="Wincker P."/>
            <person name="D'Hont A."/>
            <person name="Scarpelli C."/>
            <person name="Weissenbach J."/>
            <person name="Salanoubat M."/>
            <person name="Quetier F."/>
            <person name="Yu Y."/>
            <person name="Kim H.R."/>
            <person name="Rambo T."/>
            <person name="Currie J."/>
            <person name="Collura K."/>
            <person name="Luo M."/>
            <person name="Yang T."/>
            <person name="Ammiraju J.S.S."/>
            <person name="Engler F."/>
            <person name="Soderlund C."/>
            <person name="Wing R.A."/>
            <person name="Palmer L.E."/>
            <person name="de la Bastide M."/>
            <person name="Spiegel L."/>
            <person name="Nascimento L."/>
            <person name="Zutavern T."/>
            <person name="O'Shaughnessy A."/>
            <person name="Dike S."/>
            <person name="Dedhia N."/>
            <person name="Preston R."/>
            <person name="Balija V."/>
            <person name="McCombie W.R."/>
            <person name="Chow T."/>
            <person name="Chen H."/>
            <person name="Chung M."/>
            <person name="Chen C."/>
            <person name="Shaw J."/>
            <person name="Wu H."/>
            <person name="Hsiao K."/>
            <person name="Chao Y."/>
            <person name="Chu M."/>
            <person name="Cheng C."/>
            <person name="Hour A."/>
            <person name="Lee P."/>
            <person name="Lin S."/>
            <person name="Lin Y."/>
            <person name="Liou J."/>
            <person name="Liu S."/>
            <person name="Hsing Y."/>
            <person name="Raghuvanshi S."/>
            <person name="Mohanty A."/>
            <person name="Bharti A.K."/>
            <person name="Gaur A."/>
            <person name="Gupta V."/>
            <person name="Kumar D."/>
            <person name="Ravi V."/>
            <person name="Vij S."/>
            <person name="Kapur A."/>
            <person name="Khurana P."/>
            <person name="Khurana P."/>
            <person name="Khurana J.P."/>
            <person name="Tyagi A.K."/>
            <person name="Gaikwad K."/>
            <person name="Singh A."/>
            <person name="Dalal V."/>
            <person name="Srivastava S."/>
            <person name="Dixit A."/>
            <person name="Pal A.K."/>
            <person name="Ghazi I.A."/>
            <person name="Yadav M."/>
            <person name="Pandit A."/>
            <person name="Bhargava A."/>
            <person name="Sureshbabu K."/>
            <person name="Batra K."/>
            <person name="Sharma T.R."/>
            <person name="Mohapatra T."/>
            <person name="Singh N.K."/>
            <person name="Messing J."/>
            <person name="Nelson A.B."/>
            <person name="Fuks G."/>
            <person name="Kavchok S."/>
            <person name="Keizer G."/>
            <person name="Linton E."/>
            <person name="Llaca V."/>
            <person name="Song R."/>
            <person name="Tanyolac B."/>
            <person name="Young S."/>
            <person name="Ho-Il K."/>
            <person name="Hahn J.H."/>
            <person name="Sangsakoo G."/>
            <person name="Vanavichit A."/>
            <person name="de Mattos Luiz.A.T."/>
            <person name="Zimmer P.D."/>
            <person name="Malone G."/>
            <person name="Dellagostin O."/>
            <person name="de Oliveira A.C."/>
            <person name="Bevan M."/>
            <person name="Bancroft I."/>
            <person name="Minx P."/>
            <person name="Cordum H."/>
            <person name="Wilson R."/>
            <person name="Cheng Z."/>
            <person name="Jin W."/>
            <person name="Jiang J."/>
            <person name="Leong S.A."/>
            <person name="Iwama H."/>
            <person name="Gojobori T."/>
            <person name="Itoh T."/>
            <person name="Niimura Y."/>
            <person name="Fujii Y."/>
            <person name="Habara T."/>
            <person name="Sakai H."/>
            <person name="Sato Y."/>
            <person name="Wilson G."/>
            <person name="Kumar K."/>
            <person name="McCouch S."/>
            <person name="Juretic N."/>
            <person name="Hoen D."/>
            <person name="Wright S."/>
            <person name="Bruskiewich R."/>
            <person name="Bureau T."/>
            <person name="Miyao A."/>
            <person name="Hirochika H."/>
            <person name="Nishikawa T."/>
            <person name="Kadowaki K."/>
            <person name="Sugiura M."/>
            <person name="Burr B."/>
            <person name="Sasaki T."/>
        </authorList>
    </citation>
    <scope>NUCLEOTIDE SEQUENCE [LARGE SCALE GENOMIC DNA]</scope>
    <source>
        <strain evidence="3">cv. Nipponbare</strain>
    </source>
</reference>
<reference evidence="3" key="2">
    <citation type="journal article" date="2008" name="Nucleic Acids Res.">
        <title>The rice annotation project database (RAP-DB): 2008 update.</title>
        <authorList>
            <consortium name="The rice annotation project (RAP)"/>
        </authorList>
    </citation>
    <scope>GENOME REANNOTATION</scope>
    <source>
        <strain evidence="3">cv. Nipponbare</strain>
    </source>
</reference>
<feature type="region of interest" description="Disordered" evidence="1">
    <location>
        <begin position="192"/>
        <end position="211"/>
    </location>
</feature>
<name>Q7Y0A0_ORYSJ</name>
<sequence>MPRPVASALFVTGRRPASTSSGQIWEGGREGSRPTMPCARRRAPPPVRPSRWPPPPPSGQIWEGGRGAPAGRRAPPRRRPPGAATAGSRRCLRPGRGGEVLDISVIGTGPLDMSNLAFTESDGDGARESDGDGANVIGAVILDHIAYNTDTAGAGGRGLVSLIRLAVSVIMEGQQGALEQISRAVEREGPDASTAVGAESLPPVPGGRVADDCRRWPPAPGDKTRGAAQPAGGACAKQEERGDRRWDGSNVIWGRTGAARLRGVLVWPCASPLRPYR</sequence>